<evidence type="ECO:0000259" key="6">
    <source>
        <dbReference type="Pfam" id="PF02631"/>
    </source>
</evidence>
<evidence type="ECO:0000256" key="5">
    <source>
        <dbReference type="HAMAP-Rule" id="MF_01114"/>
    </source>
</evidence>
<protein>
    <recommendedName>
        <fullName evidence="3 5">Regulatory protein RecX</fullName>
    </recommendedName>
</protein>
<evidence type="ECO:0000256" key="4">
    <source>
        <dbReference type="ARBA" id="ARBA00022490"/>
    </source>
</evidence>
<dbReference type="InterPro" id="IPR003783">
    <property type="entry name" value="Regulatory_RecX"/>
</dbReference>
<dbReference type="AlphaFoldDB" id="A0A6G8S3M7"/>
<dbReference type="HAMAP" id="MF_01114">
    <property type="entry name" value="RecX"/>
    <property type="match status" value="1"/>
</dbReference>
<accession>A0A6G8S3M7</accession>
<evidence type="ECO:0000313" key="8">
    <source>
        <dbReference type="EMBL" id="QIO08816.1"/>
    </source>
</evidence>
<dbReference type="InterPro" id="IPR053925">
    <property type="entry name" value="RecX_HTH_3rd"/>
</dbReference>
<comment type="subcellular location">
    <subcellularLocation>
        <location evidence="1 5">Cytoplasm</location>
    </subcellularLocation>
</comment>
<name>A0A6G8S3M7_9GAMM</name>
<proteinExistence type="inferred from homology"/>
<keyword evidence="9" id="KW-1185">Reference proteome</keyword>
<dbReference type="InterPro" id="IPR053924">
    <property type="entry name" value="RecX_HTH_2nd"/>
</dbReference>
<evidence type="ECO:0000259" key="7">
    <source>
        <dbReference type="Pfam" id="PF21981"/>
    </source>
</evidence>
<evidence type="ECO:0000256" key="3">
    <source>
        <dbReference type="ARBA" id="ARBA00018111"/>
    </source>
</evidence>
<feature type="domain" description="RecX third three-helical" evidence="7">
    <location>
        <begin position="178"/>
        <end position="224"/>
    </location>
</feature>
<dbReference type="Proteomes" id="UP000501939">
    <property type="component" value="Chromosome"/>
</dbReference>
<dbReference type="PANTHER" id="PTHR33602:SF1">
    <property type="entry name" value="REGULATORY PROTEIN RECX FAMILY PROTEIN"/>
    <property type="match status" value="1"/>
</dbReference>
<dbReference type="InterPro" id="IPR036388">
    <property type="entry name" value="WH-like_DNA-bd_sf"/>
</dbReference>
<dbReference type="PANTHER" id="PTHR33602">
    <property type="entry name" value="REGULATORY PROTEIN RECX FAMILY PROTEIN"/>
    <property type="match status" value="1"/>
</dbReference>
<evidence type="ECO:0000256" key="2">
    <source>
        <dbReference type="ARBA" id="ARBA00009695"/>
    </source>
</evidence>
<dbReference type="Pfam" id="PF02631">
    <property type="entry name" value="RecX_HTH2"/>
    <property type="match status" value="1"/>
</dbReference>
<dbReference type="GO" id="GO:0006282">
    <property type="term" value="P:regulation of DNA repair"/>
    <property type="evidence" value="ECO:0007669"/>
    <property type="project" value="UniProtKB-UniRule"/>
</dbReference>
<feature type="domain" description="RecX second three-helical" evidence="6">
    <location>
        <begin position="135"/>
        <end position="172"/>
    </location>
</feature>
<evidence type="ECO:0000256" key="1">
    <source>
        <dbReference type="ARBA" id="ARBA00004496"/>
    </source>
</evidence>
<reference evidence="8 9" key="1">
    <citation type="submission" date="2020-03" db="EMBL/GenBank/DDBJ databases">
        <authorList>
            <person name="Zhu W."/>
        </authorList>
    </citation>
    <scope>NUCLEOTIDE SEQUENCE [LARGE SCALE GENOMIC DNA]</scope>
    <source>
        <strain evidence="8 9">185</strain>
    </source>
</reference>
<dbReference type="Gene3D" id="1.10.10.10">
    <property type="entry name" value="Winged helix-like DNA-binding domain superfamily/Winged helix DNA-binding domain"/>
    <property type="match status" value="3"/>
</dbReference>
<keyword evidence="4 5" id="KW-0963">Cytoplasm</keyword>
<dbReference type="EMBL" id="CP049916">
    <property type="protein sequence ID" value="QIO08816.1"/>
    <property type="molecule type" value="Genomic_DNA"/>
</dbReference>
<comment type="similarity">
    <text evidence="2 5">Belongs to the RecX family.</text>
</comment>
<dbReference type="Pfam" id="PF21981">
    <property type="entry name" value="RecX_HTH3"/>
    <property type="match status" value="1"/>
</dbReference>
<gene>
    <name evidence="5" type="primary">recX</name>
    <name evidence="8" type="ORF">G8D99_07120</name>
</gene>
<dbReference type="GO" id="GO:0005737">
    <property type="term" value="C:cytoplasm"/>
    <property type="evidence" value="ECO:0007669"/>
    <property type="project" value="UniProtKB-SubCell"/>
</dbReference>
<evidence type="ECO:0000313" key="9">
    <source>
        <dbReference type="Proteomes" id="UP000501939"/>
    </source>
</evidence>
<dbReference type="KEGG" id="alj:G8D99_07120"/>
<organism evidence="8 9">
    <name type="scientific">Acinetobacter lanii</name>
    <dbReference type="NCBI Taxonomy" id="2715163"/>
    <lineage>
        <taxon>Bacteria</taxon>
        <taxon>Pseudomonadati</taxon>
        <taxon>Pseudomonadota</taxon>
        <taxon>Gammaproteobacteria</taxon>
        <taxon>Moraxellales</taxon>
        <taxon>Moraxellaceae</taxon>
        <taxon>Acinetobacter</taxon>
    </lineage>
</organism>
<comment type="function">
    <text evidence="5">Modulates RecA activity.</text>
</comment>
<dbReference type="RefSeq" id="WP_166323913.1">
    <property type="nucleotide sequence ID" value="NZ_CP049916.1"/>
</dbReference>
<sequence>MSEAKFPKFIDYEALKRQFGEDCSSSESQPSLQAQDSLIFNHDRSYTQKVKPNALYRHAHSGEVNADHLEASEDDQAKKHRPGLTGTRLRSYAFAVLTRKEYSKQDLIEKLALYAEHRDEVLELVEELARENYQSDQRVAEMVVRSQIRKGKGPNRIKLALNAKKIDKALAQNDMQDIDWYEQAYQLKVKKYGIEVATDPKLKAKQIRFLQYRGFEMDAIMKAIRKKPEDEDW</sequence>